<evidence type="ECO:0000313" key="5">
    <source>
        <dbReference type="Proteomes" id="UP000283734"/>
    </source>
</evidence>
<feature type="domain" description="Outer membrane protein beta-barrel" evidence="3">
    <location>
        <begin position="12"/>
        <end position="220"/>
    </location>
</feature>
<dbReference type="SUPFAM" id="SSF56925">
    <property type="entry name" value="OMPA-like"/>
    <property type="match status" value="1"/>
</dbReference>
<dbReference type="Proteomes" id="UP000283734">
    <property type="component" value="Unassembled WGS sequence"/>
</dbReference>
<reference evidence="4 5" key="1">
    <citation type="submission" date="2018-09" db="EMBL/GenBank/DDBJ databases">
        <title>Alcanivorax profundi sp. nov., isolated from 1000 m-depth seawater of the Mariana Trench.</title>
        <authorList>
            <person name="Liu J."/>
        </authorList>
    </citation>
    <scope>NUCLEOTIDE SEQUENCE [LARGE SCALE GENOMIC DNA]</scope>
    <source>
        <strain evidence="4 5">MTEO17</strain>
    </source>
</reference>
<evidence type="ECO:0000313" key="4">
    <source>
        <dbReference type="EMBL" id="RJG16831.1"/>
    </source>
</evidence>
<keyword evidence="1 2" id="KW-0732">Signal</keyword>
<feature type="chain" id="PRO_5019453275" evidence="2">
    <location>
        <begin position="22"/>
        <end position="221"/>
    </location>
</feature>
<proteinExistence type="predicted"/>
<evidence type="ECO:0000256" key="2">
    <source>
        <dbReference type="SAM" id="SignalP"/>
    </source>
</evidence>
<dbReference type="AlphaFoldDB" id="A0A418XVQ4"/>
<feature type="signal peptide" evidence="2">
    <location>
        <begin position="1"/>
        <end position="21"/>
    </location>
</feature>
<evidence type="ECO:0000256" key="1">
    <source>
        <dbReference type="ARBA" id="ARBA00022729"/>
    </source>
</evidence>
<organism evidence="4 5">
    <name type="scientific">Alcanivorax profundi</name>
    <dbReference type="NCBI Taxonomy" id="2338368"/>
    <lineage>
        <taxon>Bacteria</taxon>
        <taxon>Pseudomonadati</taxon>
        <taxon>Pseudomonadota</taxon>
        <taxon>Gammaproteobacteria</taxon>
        <taxon>Oceanospirillales</taxon>
        <taxon>Alcanivoracaceae</taxon>
        <taxon>Alcanivorax</taxon>
    </lineage>
</organism>
<keyword evidence="5" id="KW-1185">Reference proteome</keyword>
<dbReference type="EMBL" id="QYYA01000004">
    <property type="protein sequence ID" value="RJG16831.1"/>
    <property type="molecule type" value="Genomic_DNA"/>
</dbReference>
<name>A0A418XVQ4_9GAMM</name>
<dbReference type="InterPro" id="IPR011250">
    <property type="entry name" value="OMP/PagP_B-barrel"/>
</dbReference>
<sequence>MMRVRSLAGVLVALLSMNAVAEIPNSYRTERWEGGFRLLGLQGQTLNGDRGSEVRIDDDIGFGFDFAYNLDEHVQFGFALEWVDTDFRTSNEIDPAGRFEGSGELEMTTMALNGTYHFFRKALTPYVQGAIGATYLDTNVPTGPSVPVCWWDPWWGYYCGYDTPTLSDTVFSYEVGAGIRLDVSDRFFMRGGYSQQWLDVDRGVDTLDQGLWRFGIGWFFQ</sequence>
<dbReference type="RefSeq" id="WP_022984961.1">
    <property type="nucleotide sequence ID" value="NZ_CAXGPP010000004.1"/>
</dbReference>
<accession>A0A418XVQ4</accession>
<comment type="caution">
    <text evidence="4">The sequence shown here is derived from an EMBL/GenBank/DDBJ whole genome shotgun (WGS) entry which is preliminary data.</text>
</comment>
<protein>
    <submittedName>
        <fullName evidence="4">Porin family protein</fullName>
    </submittedName>
</protein>
<dbReference type="Gene3D" id="2.40.160.20">
    <property type="match status" value="1"/>
</dbReference>
<dbReference type="InterPro" id="IPR027385">
    <property type="entry name" value="Beta-barrel_OMP"/>
</dbReference>
<dbReference type="Pfam" id="PF13505">
    <property type="entry name" value="OMP_b-brl"/>
    <property type="match status" value="1"/>
</dbReference>
<gene>
    <name evidence="4" type="ORF">D4A39_13505</name>
</gene>
<evidence type="ECO:0000259" key="3">
    <source>
        <dbReference type="Pfam" id="PF13505"/>
    </source>
</evidence>
<dbReference type="OrthoDB" id="6077429at2"/>